<dbReference type="AlphaFoldDB" id="A0A8X6Y5H8"/>
<organism evidence="2 3">
    <name type="scientific">Trichonephila inaurata madagascariensis</name>
    <dbReference type="NCBI Taxonomy" id="2747483"/>
    <lineage>
        <taxon>Eukaryota</taxon>
        <taxon>Metazoa</taxon>
        <taxon>Ecdysozoa</taxon>
        <taxon>Arthropoda</taxon>
        <taxon>Chelicerata</taxon>
        <taxon>Arachnida</taxon>
        <taxon>Araneae</taxon>
        <taxon>Araneomorphae</taxon>
        <taxon>Entelegynae</taxon>
        <taxon>Araneoidea</taxon>
        <taxon>Nephilidae</taxon>
        <taxon>Trichonephila</taxon>
        <taxon>Trichonephila inaurata</taxon>
    </lineage>
</organism>
<dbReference type="EMBL" id="BMAV01016048">
    <property type="protein sequence ID" value="GFY66446.1"/>
    <property type="molecule type" value="Genomic_DNA"/>
</dbReference>
<feature type="region of interest" description="Disordered" evidence="1">
    <location>
        <begin position="341"/>
        <end position="370"/>
    </location>
</feature>
<dbReference type="Proteomes" id="UP000886998">
    <property type="component" value="Unassembled WGS sequence"/>
</dbReference>
<protein>
    <submittedName>
        <fullName evidence="2">Uncharacterized protein</fullName>
    </submittedName>
</protein>
<evidence type="ECO:0000313" key="3">
    <source>
        <dbReference type="Proteomes" id="UP000886998"/>
    </source>
</evidence>
<proteinExistence type="predicted"/>
<name>A0A8X6Y5H8_9ARAC</name>
<accession>A0A8X6Y5H8</accession>
<evidence type="ECO:0000256" key="1">
    <source>
        <dbReference type="SAM" id="MobiDB-lite"/>
    </source>
</evidence>
<dbReference type="OrthoDB" id="6348149at2759"/>
<feature type="compositionally biased region" description="Basic and acidic residues" evidence="1">
    <location>
        <begin position="341"/>
        <end position="358"/>
    </location>
</feature>
<reference evidence="2" key="1">
    <citation type="submission" date="2020-08" db="EMBL/GenBank/DDBJ databases">
        <title>Multicomponent nature underlies the extraordinary mechanical properties of spider dragline silk.</title>
        <authorList>
            <person name="Kono N."/>
            <person name="Nakamura H."/>
            <person name="Mori M."/>
            <person name="Yoshida Y."/>
            <person name="Ohtoshi R."/>
            <person name="Malay A.D."/>
            <person name="Moran D.A.P."/>
            <person name="Tomita M."/>
            <person name="Numata K."/>
            <person name="Arakawa K."/>
        </authorList>
    </citation>
    <scope>NUCLEOTIDE SEQUENCE</scope>
</reference>
<keyword evidence="3" id="KW-1185">Reference proteome</keyword>
<comment type="caution">
    <text evidence="2">The sequence shown here is derived from an EMBL/GenBank/DDBJ whole genome shotgun (WGS) entry which is preliminary data.</text>
</comment>
<evidence type="ECO:0000313" key="2">
    <source>
        <dbReference type="EMBL" id="GFY66446.1"/>
    </source>
</evidence>
<sequence>MTLRECSLLSGACVSHRGHKCKPVAHGFVMYTDEPGTTFSQNNAKSCIHALLKNREQNPVLNKSPSNSASQDLTYFNHNLGASSDLTNLESAASQEFDQLPGYYKRTKNNLSENLDNQKDFNYSQKLFHIADGNLYSIFSPIQGRSYGMKPSFLRKQKYTVQECHSRGRKNLRKGLKFHNFLPSESVTSEKDNGYLRSKWKVHSECRLREEHGTKQITISNWSQSVQNSSSDPIIINKQSVTKSNTAIEGRADRQSAVSKFAKRNHQVNNNEISNGNVDPYDFSLSLQNNMTFENNDCFSKGFSESTVTSPIVNKPQETKKTCTSKKDSLNFVLNTLLDRPETSENRSSNCDKIEDSLKPSCQNQKHRRKPLQTRRVVPYVKYLSIMEENEGVPLDLSAKCVPESPMDLSEKEDLKNISEENIENNLNSLLNNTAFVQNHGDITSASSSSSSYSTNGNPFQSTSALSSLLQNQIPASLMFLSPSINNVNLRQPFPNAVGKIPQDMGSISGKLSLALNGKQIKIKNSFPQLNMNTAHTSTDNIQFSVHKSLIKESQSRTRRRNQRSVIKQKLEDTFKQNGFLVKTKQVSDGEATFCKFRQLRKYTRYYLKSWQHHLPDEVNKMWKGFLPPKTVLPPPASGSTDHTDGTV</sequence>
<gene>
    <name evidence="2" type="primary">NCL1_29422</name>
    <name evidence="2" type="ORF">TNIN_419521</name>
</gene>